<dbReference type="PANTHER" id="PTHR43599">
    <property type="entry name" value="MULTIFUNCTIONAL PROTEIN ADE2"/>
    <property type="match status" value="1"/>
</dbReference>
<feature type="domain" description="SAICAR synthetase/ADE2 N-terminal" evidence="12">
    <location>
        <begin position="6"/>
        <end position="236"/>
    </location>
</feature>
<evidence type="ECO:0000256" key="2">
    <source>
        <dbReference type="ARBA" id="ARBA00010190"/>
    </source>
</evidence>
<keyword evidence="6 11" id="KW-0547">Nucleotide-binding</keyword>
<dbReference type="eggNOG" id="COG0152">
    <property type="taxonomic scope" value="Bacteria"/>
</dbReference>
<dbReference type="PROSITE" id="PS01057">
    <property type="entry name" value="SAICAR_SYNTHETASE_1"/>
    <property type="match status" value="1"/>
</dbReference>
<dbReference type="OrthoDB" id="9801549at2"/>
<evidence type="ECO:0000313" key="13">
    <source>
        <dbReference type="EMBL" id="ADI65285.1"/>
    </source>
</evidence>
<dbReference type="NCBIfam" id="TIGR00081">
    <property type="entry name" value="purC"/>
    <property type="match status" value="1"/>
</dbReference>
<dbReference type="GO" id="GO:0006189">
    <property type="term" value="P:'de novo' IMP biosynthetic process"/>
    <property type="evidence" value="ECO:0007669"/>
    <property type="project" value="UniProtKB-UniRule"/>
</dbReference>
<comment type="catalytic activity">
    <reaction evidence="10 11">
        <text>5-amino-1-(5-phospho-D-ribosyl)imidazole-4-carboxylate + L-aspartate + ATP = (2S)-2-[5-amino-1-(5-phospho-beta-D-ribosyl)imidazole-4-carboxamido]succinate + ADP + phosphate + 2 H(+)</text>
        <dbReference type="Rhea" id="RHEA:22628"/>
        <dbReference type="ChEBI" id="CHEBI:15378"/>
        <dbReference type="ChEBI" id="CHEBI:29991"/>
        <dbReference type="ChEBI" id="CHEBI:30616"/>
        <dbReference type="ChEBI" id="CHEBI:43474"/>
        <dbReference type="ChEBI" id="CHEBI:58443"/>
        <dbReference type="ChEBI" id="CHEBI:77657"/>
        <dbReference type="ChEBI" id="CHEBI:456216"/>
        <dbReference type="EC" id="6.3.2.6"/>
    </reaction>
</comment>
<evidence type="ECO:0000256" key="5">
    <source>
        <dbReference type="ARBA" id="ARBA00022598"/>
    </source>
</evidence>
<comment type="pathway">
    <text evidence="1 11">Purine metabolism; IMP biosynthesis via de novo pathway; 5-amino-1-(5-phospho-D-ribosyl)imidazole-4-carboxamide from 5-amino-1-(5-phospho-D-ribosyl)imidazole-4-carboxylate: step 1/2.</text>
</comment>
<organism evidence="13 14">
    <name type="scientific">Nostoc azollae (strain 0708)</name>
    <name type="common">Anabaena azollae (strain 0708)</name>
    <dbReference type="NCBI Taxonomy" id="551115"/>
    <lineage>
        <taxon>Bacteria</taxon>
        <taxon>Bacillati</taxon>
        <taxon>Cyanobacteriota</taxon>
        <taxon>Cyanophyceae</taxon>
        <taxon>Nostocales</taxon>
        <taxon>Nostocaceae</taxon>
        <taxon>Trichormus</taxon>
    </lineage>
</organism>
<proteinExistence type="inferred from homology"/>
<dbReference type="KEGG" id="naz:Aazo_3742"/>
<dbReference type="GO" id="GO:0004639">
    <property type="term" value="F:phosphoribosylaminoimidazolesuccinocarboxamide synthase activity"/>
    <property type="evidence" value="ECO:0007669"/>
    <property type="project" value="UniProtKB-UniRule"/>
</dbReference>
<dbReference type="InterPro" id="IPR028923">
    <property type="entry name" value="SAICAR_synt/ADE2_N"/>
</dbReference>
<evidence type="ECO:0000256" key="7">
    <source>
        <dbReference type="ARBA" id="ARBA00022755"/>
    </source>
</evidence>
<evidence type="ECO:0000256" key="11">
    <source>
        <dbReference type="HAMAP-Rule" id="MF_00137"/>
    </source>
</evidence>
<dbReference type="CDD" id="cd01415">
    <property type="entry name" value="SAICAR_synt_PurC"/>
    <property type="match status" value="1"/>
</dbReference>
<dbReference type="Proteomes" id="UP000001511">
    <property type="component" value="Chromosome"/>
</dbReference>
<evidence type="ECO:0000256" key="8">
    <source>
        <dbReference type="ARBA" id="ARBA00022840"/>
    </source>
</evidence>
<dbReference type="HOGENOM" id="CLU_061495_2_0_3"/>
<accession>D7E467</accession>
<dbReference type="EC" id="6.3.2.6" evidence="3 11"/>
<dbReference type="InterPro" id="IPR018236">
    <property type="entry name" value="SAICAR_synthetase_CS"/>
</dbReference>
<dbReference type="GO" id="GO:0009236">
    <property type="term" value="P:cobalamin biosynthetic process"/>
    <property type="evidence" value="ECO:0007669"/>
    <property type="project" value="InterPro"/>
</dbReference>
<sequence>MFVQTKLYEGKAKILYTTDDPDILLADFKDDATAFNGQKRGSIQGKGSINCTLSSKLFQQLESHNIRTHFIDSPAPNQMRVRAVKILPLEVVIRNIAAGSLCQQTGLSLGTVLLQPLVEFYYKDDKLGDPLLTRDRLLLLKLATEEQFDGITDLALQINEFLKDFWQQCGITLVDFKLEFGFDSQQQLLLADEISPDTCRLWEMAENDPNRRVMDKDRFRRDLGNIENAYQEVLQRVLKVLESQKL</sequence>
<dbReference type="STRING" id="551115.Aazo_3742"/>
<dbReference type="GO" id="GO:0005524">
    <property type="term" value="F:ATP binding"/>
    <property type="evidence" value="ECO:0007669"/>
    <property type="project" value="UniProtKB-KW"/>
</dbReference>
<dbReference type="InterPro" id="IPR050089">
    <property type="entry name" value="SAICAR_synthetase"/>
</dbReference>
<dbReference type="InterPro" id="IPR001636">
    <property type="entry name" value="SAICAR_synth"/>
</dbReference>
<evidence type="ECO:0000256" key="6">
    <source>
        <dbReference type="ARBA" id="ARBA00022741"/>
    </source>
</evidence>
<dbReference type="Gene3D" id="3.30.470.20">
    <property type="entry name" value="ATP-grasp fold, B domain"/>
    <property type="match status" value="1"/>
</dbReference>
<comment type="similarity">
    <text evidence="2 11">Belongs to the SAICAR synthetase family.</text>
</comment>
<keyword evidence="7 11" id="KW-0658">Purine biosynthesis</keyword>
<gene>
    <name evidence="11" type="primary">purC</name>
    <name evidence="13" type="ordered locus">Aazo_3742</name>
</gene>
<name>D7E467_NOSA0</name>
<evidence type="ECO:0000256" key="9">
    <source>
        <dbReference type="ARBA" id="ARBA00030409"/>
    </source>
</evidence>
<evidence type="ECO:0000256" key="3">
    <source>
        <dbReference type="ARBA" id="ARBA00012217"/>
    </source>
</evidence>
<dbReference type="SUPFAM" id="SSF56104">
    <property type="entry name" value="SAICAR synthase-like"/>
    <property type="match status" value="1"/>
</dbReference>
<dbReference type="FunFam" id="3.30.470.20:FF:000006">
    <property type="entry name" value="Phosphoribosylaminoimidazole-succinocarboxamide synthase"/>
    <property type="match status" value="1"/>
</dbReference>
<evidence type="ECO:0000256" key="10">
    <source>
        <dbReference type="ARBA" id="ARBA00048475"/>
    </source>
</evidence>
<dbReference type="InterPro" id="IPR033934">
    <property type="entry name" value="SAICAR_synt_PurC"/>
</dbReference>
<dbReference type="HAMAP" id="MF_00137">
    <property type="entry name" value="SAICAR_synth"/>
    <property type="match status" value="1"/>
</dbReference>
<dbReference type="PANTHER" id="PTHR43599:SF3">
    <property type="entry name" value="SI:DKEY-6E2.2"/>
    <property type="match status" value="1"/>
</dbReference>
<evidence type="ECO:0000256" key="4">
    <source>
        <dbReference type="ARBA" id="ARBA00016460"/>
    </source>
</evidence>
<dbReference type="PROSITE" id="PS01058">
    <property type="entry name" value="SAICAR_SYNTHETASE_2"/>
    <property type="match status" value="1"/>
</dbReference>
<keyword evidence="8 11" id="KW-0067">ATP-binding</keyword>
<dbReference type="EMBL" id="CP002059">
    <property type="protein sequence ID" value="ADI65285.1"/>
    <property type="molecule type" value="Genomic_DNA"/>
</dbReference>
<evidence type="ECO:0000313" key="14">
    <source>
        <dbReference type="Proteomes" id="UP000001511"/>
    </source>
</evidence>
<dbReference type="Gene3D" id="3.30.200.20">
    <property type="entry name" value="Phosphorylase Kinase, domain 1"/>
    <property type="match status" value="1"/>
</dbReference>
<dbReference type="RefSeq" id="WP_013192299.1">
    <property type="nucleotide sequence ID" value="NC_014248.1"/>
</dbReference>
<dbReference type="AlphaFoldDB" id="D7E467"/>
<keyword evidence="14" id="KW-1185">Reference proteome</keyword>
<protein>
    <recommendedName>
        <fullName evidence="4 11">Phosphoribosylaminoimidazole-succinocarboxamide synthase</fullName>
        <ecNumber evidence="3 11">6.3.2.6</ecNumber>
    </recommendedName>
    <alternativeName>
        <fullName evidence="9 11">SAICAR synthetase</fullName>
    </alternativeName>
</protein>
<evidence type="ECO:0000256" key="1">
    <source>
        <dbReference type="ARBA" id="ARBA00004672"/>
    </source>
</evidence>
<dbReference type="UniPathway" id="UPA00074">
    <property type="reaction ID" value="UER00131"/>
</dbReference>
<reference evidence="13 14" key="1">
    <citation type="journal article" date="2010" name="PLoS ONE">
        <title>Genome erosion in a nitrogen-fixing vertically transmitted endosymbiotic multicellular cyanobacterium.</title>
        <authorList>
            <person name="Ran L."/>
            <person name="Larsson J."/>
            <person name="Vigil-Stenman T."/>
            <person name="Nylander J.A."/>
            <person name="Ininbergs K."/>
            <person name="Zheng W.W."/>
            <person name="Lapidus A."/>
            <person name="Lowry S."/>
            <person name="Haselkorn R."/>
            <person name="Bergman B."/>
        </authorList>
    </citation>
    <scope>NUCLEOTIDE SEQUENCE [LARGE SCALE GENOMIC DNA]</scope>
    <source>
        <strain evidence="13 14">0708</strain>
    </source>
</reference>
<keyword evidence="5 11" id="KW-0436">Ligase</keyword>
<dbReference type="Pfam" id="PF01259">
    <property type="entry name" value="SAICAR_synt"/>
    <property type="match status" value="1"/>
</dbReference>
<evidence type="ECO:0000259" key="12">
    <source>
        <dbReference type="Pfam" id="PF01259"/>
    </source>
</evidence>